<evidence type="ECO:0000313" key="2">
    <source>
        <dbReference type="EMBL" id="KAK4415237.1"/>
    </source>
</evidence>
<feature type="region of interest" description="Disordered" evidence="1">
    <location>
        <begin position="92"/>
        <end position="117"/>
    </location>
</feature>
<name>A0AAE1XNP1_9LAMI</name>
<reference evidence="2" key="2">
    <citation type="journal article" date="2024" name="Plant">
        <title>Genomic evolution and insights into agronomic trait innovations of Sesamum species.</title>
        <authorList>
            <person name="Miao H."/>
            <person name="Wang L."/>
            <person name="Qu L."/>
            <person name="Liu H."/>
            <person name="Sun Y."/>
            <person name="Le M."/>
            <person name="Wang Q."/>
            <person name="Wei S."/>
            <person name="Zheng Y."/>
            <person name="Lin W."/>
            <person name="Duan Y."/>
            <person name="Cao H."/>
            <person name="Xiong S."/>
            <person name="Wang X."/>
            <person name="Wei L."/>
            <person name="Li C."/>
            <person name="Ma Q."/>
            <person name="Ju M."/>
            <person name="Zhao R."/>
            <person name="Li G."/>
            <person name="Mu C."/>
            <person name="Tian Q."/>
            <person name="Mei H."/>
            <person name="Zhang T."/>
            <person name="Gao T."/>
            <person name="Zhang H."/>
        </authorList>
    </citation>
    <scope>NUCLEOTIDE SEQUENCE</scope>
    <source>
        <strain evidence="2">3651</strain>
    </source>
</reference>
<sequence length="117" mass="12359">MASSSSSSSNLSSSRSGSFAISQSIEHVGPSVPPHVVGTLTAISPEVLVDEPPSEIVEKVDPEDVRDNQLEIEPKSLFSNLKITIVQFIGDRTAETRDEGPASGSHQVSAPPRPLPN</sequence>
<reference evidence="2" key="1">
    <citation type="submission" date="2020-06" db="EMBL/GenBank/DDBJ databases">
        <authorList>
            <person name="Li T."/>
            <person name="Hu X."/>
            <person name="Zhang T."/>
            <person name="Song X."/>
            <person name="Zhang H."/>
            <person name="Dai N."/>
            <person name="Sheng W."/>
            <person name="Hou X."/>
            <person name="Wei L."/>
        </authorList>
    </citation>
    <scope>NUCLEOTIDE SEQUENCE</scope>
    <source>
        <strain evidence="2">3651</strain>
        <tissue evidence="2">Leaf</tissue>
    </source>
</reference>
<proteinExistence type="predicted"/>
<evidence type="ECO:0000256" key="1">
    <source>
        <dbReference type="SAM" id="MobiDB-lite"/>
    </source>
</evidence>
<keyword evidence="3" id="KW-1185">Reference proteome</keyword>
<dbReference type="EMBL" id="JACGWO010000011">
    <property type="protein sequence ID" value="KAK4415237.1"/>
    <property type="molecule type" value="Genomic_DNA"/>
</dbReference>
<accession>A0AAE1XNP1</accession>
<dbReference type="AlphaFoldDB" id="A0AAE1XNP1"/>
<organism evidence="2 3">
    <name type="scientific">Sesamum alatum</name>
    <dbReference type="NCBI Taxonomy" id="300844"/>
    <lineage>
        <taxon>Eukaryota</taxon>
        <taxon>Viridiplantae</taxon>
        <taxon>Streptophyta</taxon>
        <taxon>Embryophyta</taxon>
        <taxon>Tracheophyta</taxon>
        <taxon>Spermatophyta</taxon>
        <taxon>Magnoliopsida</taxon>
        <taxon>eudicotyledons</taxon>
        <taxon>Gunneridae</taxon>
        <taxon>Pentapetalae</taxon>
        <taxon>asterids</taxon>
        <taxon>lamiids</taxon>
        <taxon>Lamiales</taxon>
        <taxon>Pedaliaceae</taxon>
        <taxon>Sesamum</taxon>
    </lineage>
</organism>
<evidence type="ECO:0000313" key="3">
    <source>
        <dbReference type="Proteomes" id="UP001293254"/>
    </source>
</evidence>
<protein>
    <submittedName>
        <fullName evidence="2">Uncharacterized protein</fullName>
    </submittedName>
</protein>
<gene>
    <name evidence="2" type="ORF">Salat_2631000</name>
</gene>
<dbReference type="Proteomes" id="UP001293254">
    <property type="component" value="Unassembled WGS sequence"/>
</dbReference>
<comment type="caution">
    <text evidence="2">The sequence shown here is derived from an EMBL/GenBank/DDBJ whole genome shotgun (WGS) entry which is preliminary data.</text>
</comment>